<proteinExistence type="predicted"/>
<accession>A0A381V953</accession>
<protein>
    <submittedName>
        <fullName evidence="2">Uncharacterized protein</fullName>
    </submittedName>
</protein>
<sequence length="92" mass="10996">MSYIKNLFDFLSAPTISFTLLTVAFPFIFPPTDWFDKKNKQWGVYKLWTNKGAFWIFMSITFFFVIGYFDPYFNLTMTKPDNIPIILMIYSM</sequence>
<keyword evidence="1" id="KW-0812">Transmembrane</keyword>
<feature type="transmembrane region" description="Helical" evidence="1">
    <location>
        <begin position="7"/>
        <end position="29"/>
    </location>
</feature>
<feature type="non-terminal residue" evidence="2">
    <location>
        <position position="92"/>
    </location>
</feature>
<organism evidence="2">
    <name type="scientific">marine metagenome</name>
    <dbReference type="NCBI Taxonomy" id="408172"/>
    <lineage>
        <taxon>unclassified sequences</taxon>
        <taxon>metagenomes</taxon>
        <taxon>ecological metagenomes</taxon>
    </lineage>
</organism>
<keyword evidence="1" id="KW-1133">Transmembrane helix</keyword>
<dbReference type="AlphaFoldDB" id="A0A381V953"/>
<evidence type="ECO:0000313" key="2">
    <source>
        <dbReference type="EMBL" id="SVA36278.1"/>
    </source>
</evidence>
<name>A0A381V953_9ZZZZ</name>
<feature type="non-terminal residue" evidence="2">
    <location>
        <position position="1"/>
    </location>
</feature>
<gene>
    <name evidence="2" type="ORF">METZ01_LOCUS89132</name>
</gene>
<reference evidence="2" key="1">
    <citation type="submission" date="2018-05" db="EMBL/GenBank/DDBJ databases">
        <authorList>
            <person name="Lanie J.A."/>
            <person name="Ng W.-L."/>
            <person name="Kazmierczak K.M."/>
            <person name="Andrzejewski T.M."/>
            <person name="Davidsen T.M."/>
            <person name="Wayne K.J."/>
            <person name="Tettelin H."/>
            <person name="Glass J.I."/>
            <person name="Rusch D."/>
            <person name="Podicherti R."/>
            <person name="Tsui H.-C.T."/>
            <person name="Winkler M.E."/>
        </authorList>
    </citation>
    <scope>NUCLEOTIDE SEQUENCE</scope>
</reference>
<keyword evidence="1" id="KW-0472">Membrane</keyword>
<evidence type="ECO:0000256" key="1">
    <source>
        <dbReference type="SAM" id="Phobius"/>
    </source>
</evidence>
<feature type="transmembrane region" description="Helical" evidence="1">
    <location>
        <begin position="52"/>
        <end position="69"/>
    </location>
</feature>
<dbReference type="EMBL" id="UINC01008052">
    <property type="protein sequence ID" value="SVA36278.1"/>
    <property type="molecule type" value="Genomic_DNA"/>
</dbReference>